<feature type="non-terminal residue" evidence="1">
    <location>
        <position position="74"/>
    </location>
</feature>
<gene>
    <name evidence="1" type="ORF">S01H1_48810</name>
</gene>
<proteinExistence type="predicted"/>
<evidence type="ECO:0008006" key="2">
    <source>
        <dbReference type="Google" id="ProtNLM"/>
    </source>
</evidence>
<sequence>MLKKIISGGQTGADQGGLEAARTLGLETGGKVPLGFKTEDGPRPPLGPMYGLEELASDEYPPRTRYNVVDSDAT</sequence>
<name>X0VG03_9ZZZZ</name>
<evidence type="ECO:0000313" key="1">
    <source>
        <dbReference type="EMBL" id="GAG17214.1"/>
    </source>
</evidence>
<comment type="caution">
    <text evidence="1">The sequence shown here is derived from an EMBL/GenBank/DDBJ whole genome shotgun (WGS) entry which is preliminary data.</text>
</comment>
<dbReference type="EMBL" id="BARS01031354">
    <property type="protein sequence ID" value="GAG17214.1"/>
    <property type="molecule type" value="Genomic_DNA"/>
</dbReference>
<dbReference type="AlphaFoldDB" id="X0VG03"/>
<accession>X0VG03</accession>
<protein>
    <recommendedName>
        <fullName evidence="2">Molybdenum cofactor carrier</fullName>
    </recommendedName>
</protein>
<organism evidence="1">
    <name type="scientific">marine sediment metagenome</name>
    <dbReference type="NCBI Taxonomy" id="412755"/>
    <lineage>
        <taxon>unclassified sequences</taxon>
        <taxon>metagenomes</taxon>
        <taxon>ecological metagenomes</taxon>
    </lineage>
</organism>
<dbReference type="Pfam" id="PF12694">
    <property type="entry name" value="cpYpsA"/>
    <property type="match status" value="1"/>
</dbReference>
<reference evidence="1" key="1">
    <citation type="journal article" date="2014" name="Front. Microbiol.">
        <title>High frequency of phylogenetically diverse reductive dehalogenase-homologous genes in deep subseafloor sedimentary metagenomes.</title>
        <authorList>
            <person name="Kawai M."/>
            <person name="Futagami T."/>
            <person name="Toyoda A."/>
            <person name="Takaki Y."/>
            <person name="Nishi S."/>
            <person name="Hori S."/>
            <person name="Arai W."/>
            <person name="Tsubouchi T."/>
            <person name="Morono Y."/>
            <person name="Uchiyama I."/>
            <person name="Ito T."/>
            <person name="Fujiyama A."/>
            <person name="Inagaki F."/>
            <person name="Takami H."/>
        </authorList>
    </citation>
    <scope>NUCLEOTIDE SEQUENCE</scope>
    <source>
        <strain evidence="1">Expedition CK06-06</strain>
    </source>
</reference>
<dbReference type="InterPro" id="IPR024755">
    <property type="entry name" value="cpYpsA"/>
</dbReference>
<dbReference type="Gene3D" id="3.40.50.450">
    <property type="match status" value="1"/>
</dbReference>